<dbReference type="Proteomes" id="UP001243717">
    <property type="component" value="Unassembled WGS sequence"/>
</dbReference>
<feature type="active site" description="Proton donor/acceptor" evidence="9">
    <location>
        <position position="105"/>
    </location>
</feature>
<evidence type="ECO:0000256" key="1">
    <source>
        <dbReference type="ARBA" id="ARBA00004752"/>
    </source>
</evidence>
<keyword evidence="6 9" id="KW-0133">Cell shape</keyword>
<dbReference type="SUPFAM" id="SSF141523">
    <property type="entry name" value="L,D-transpeptidase catalytic domain-like"/>
    <property type="match status" value="1"/>
</dbReference>
<dbReference type="PROSITE" id="PS52029">
    <property type="entry name" value="LD_TPASE"/>
    <property type="match status" value="1"/>
</dbReference>
<sequence length="145" mass="15866">MVVLENSKLVKEYTVSTSKNPPSCVADSFGTPSGLHTIADKIGADAPEGMVFKGRVATGELYTEVSEEDAARSLITSRILRMRGLEPGKNSGPGCDTYDRYVYIHGTNKEELIGQPASAGCVQLRNREMIELFERVEAGDLVWIR</sequence>
<gene>
    <name evidence="11" type="ORF">QEH59_11030</name>
</gene>
<name>A0ABU1AJS7_9BACT</name>
<evidence type="ECO:0000256" key="3">
    <source>
        <dbReference type="ARBA" id="ARBA00022676"/>
    </source>
</evidence>
<dbReference type="PANTHER" id="PTHR30582">
    <property type="entry name" value="L,D-TRANSPEPTIDASE"/>
    <property type="match status" value="1"/>
</dbReference>
<dbReference type="RefSeq" id="WP_308950566.1">
    <property type="nucleotide sequence ID" value="NZ_JARXIC010000016.1"/>
</dbReference>
<dbReference type="CDD" id="cd16913">
    <property type="entry name" value="YkuD_like"/>
    <property type="match status" value="1"/>
</dbReference>
<keyword evidence="7 9" id="KW-0573">Peptidoglycan synthesis</keyword>
<proteinExistence type="inferred from homology"/>
<dbReference type="GO" id="GO:0016740">
    <property type="term" value="F:transferase activity"/>
    <property type="evidence" value="ECO:0007669"/>
    <property type="project" value="UniProtKB-KW"/>
</dbReference>
<evidence type="ECO:0000256" key="7">
    <source>
        <dbReference type="ARBA" id="ARBA00022984"/>
    </source>
</evidence>
<feature type="domain" description="L,D-TPase catalytic" evidence="10">
    <location>
        <begin position="1"/>
        <end position="145"/>
    </location>
</feature>
<evidence type="ECO:0000256" key="6">
    <source>
        <dbReference type="ARBA" id="ARBA00022960"/>
    </source>
</evidence>
<feature type="active site" description="Nucleophile" evidence="9">
    <location>
        <position position="121"/>
    </location>
</feature>
<keyword evidence="4 11" id="KW-0808">Transferase</keyword>
<comment type="caution">
    <text evidence="11">The sequence shown here is derived from an EMBL/GenBank/DDBJ whole genome shotgun (WGS) entry which is preliminary data.</text>
</comment>
<keyword evidence="8 9" id="KW-0961">Cell wall biogenesis/degradation</keyword>
<dbReference type="EC" id="2.-.-.-" evidence="11"/>
<reference evidence="11 12" key="1">
    <citation type="submission" date="2023-04" db="EMBL/GenBank/DDBJ databases">
        <title>A novel bacteria isolated from coastal sediment.</title>
        <authorList>
            <person name="Liu X.-J."/>
            <person name="Du Z.-J."/>
        </authorList>
    </citation>
    <scope>NUCLEOTIDE SEQUENCE [LARGE SCALE GENOMIC DNA]</scope>
    <source>
        <strain evidence="11 12">SDUM461004</strain>
    </source>
</reference>
<dbReference type="PANTHER" id="PTHR30582:SF24">
    <property type="entry name" value="L,D-TRANSPEPTIDASE ERFK_SRFK-RELATED"/>
    <property type="match status" value="1"/>
</dbReference>
<evidence type="ECO:0000256" key="2">
    <source>
        <dbReference type="ARBA" id="ARBA00005992"/>
    </source>
</evidence>
<keyword evidence="5" id="KW-0378">Hydrolase</keyword>
<dbReference type="EMBL" id="JARXIC010000016">
    <property type="protein sequence ID" value="MDQ8194962.1"/>
    <property type="molecule type" value="Genomic_DNA"/>
</dbReference>
<evidence type="ECO:0000256" key="4">
    <source>
        <dbReference type="ARBA" id="ARBA00022679"/>
    </source>
</evidence>
<dbReference type="InterPro" id="IPR038063">
    <property type="entry name" value="Transpep_catalytic_dom"/>
</dbReference>
<dbReference type="Gene3D" id="2.40.440.10">
    <property type="entry name" value="L,D-transpeptidase catalytic domain-like"/>
    <property type="match status" value="1"/>
</dbReference>
<comment type="pathway">
    <text evidence="1 9">Cell wall biogenesis; peptidoglycan biosynthesis.</text>
</comment>
<dbReference type="Pfam" id="PF03734">
    <property type="entry name" value="YkuD"/>
    <property type="match status" value="1"/>
</dbReference>
<evidence type="ECO:0000313" key="11">
    <source>
        <dbReference type="EMBL" id="MDQ8194962.1"/>
    </source>
</evidence>
<evidence type="ECO:0000259" key="10">
    <source>
        <dbReference type="PROSITE" id="PS52029"/>
    </source>
</evidence>
<keyword evidence="12" id="KW-1185">Reference proteome</keyword>
<evidence type="ECO:0000313" key="12">
    <source>
        <dbReference type="Proteomes" id="UP001243717"/>
    </source>
</evidence>
<accession>A0ABU1AJS7</accession>
<dbReference type="InterPro" id="IPR005490">
    <property type="entry name" value="LD_TPept_cat_dom"/>
</dbReference>
<evidence type="ECO:0000256" key="5">
    <source>
        <dbReference type="ARBA" id="ARBA00022801"/>
    </source>
</evidence>
<organism evidence="11 12">
    <name type="scientific">Thalassobacterium sedimentorum</name>
    <dbReference type="NCBI Taxonomy" id="3041258"/>
    <lineage>
        <taxon>Bacteria</taxon>
        <taxon>Pseudomonadati</taxon>
        <taxon>Verrucomicrobiota</taxon>
        <taxon>Opitutia</taxon>
        <taxon>Puniceicoccales</taxon>
        <taxon>Coraliomargaritaceae</taxon>
        <taxon>Thalassobacterium</taxon>
    </lineage>
</organism>
<protein>
    <submittedName>
        <fullName evidence="11">L,D-transpeptidase</fullName>
        <ecNumber evidence="11">2.-.-.-</ecNumber>
    </submittedName>
</protein>
<keyword evidence="3" id="KW-0328">Glycosyltransferase</keyword>
<evidence type="ECO:0000256" key="8">
    <source>
        <dbReference type="ARBA" id="ARBA00023316"/>
    </source>
</evidence>
<dbReference type="InterPro" id="IPR050979">
    <property type="entry name" value="LD-transpeptidase"/>
</dbReference>
<evidence type="ECO:0000256" key="9">
    <source>
        <dbReference type="PROSITE-ProRule" id="PRU01373"/>
    </source>
</evidence>
<comment type="similarity">
    <text evidence="2">Belongs to the YkuD family.</text>
</comment>